<protein>
    <submittedName>
        <fullName evidence="1">Uncharacterized protein</fullName>
    </submittedName>
</protein>
<evidence type="ECO:0000313" key="2">
    <source>
        <dbReference type="Proteomes" id="UP000537141"/>
    </source>
</evidence>
<sequence>MQIMLNKKFRCGLTDAYDLTVTTNNSYNDISKKLEVGGELYGWRYATILEAEYFLNELGGYHTDKFGIYKTYYNGWSAMNNGLFNNVGSIWGDTYCSLNNCQSGSGYSDVIMGDSHQGSTKQYQAVAKLYDLFSNSNTVSEDYIDLGYSRGYLYQLDQKSMTTGSALVRDVIPVSVPEPVTIWLMLASIFGVLITKNKLIF</sequence>
<dbReference type="AlphaFoldDB" id="A0A7X0NKJ4"/>
<dbReference type="EMBL" id="JACHHU010000049">
    <property type="protein sequence ID" value="MBB6545125.1"/>
    <property type="molecule type" value="Genomic_DNA"/>
</dbReference>
<gene>
    <name evidence="1" type="ORF">HNQ55_003668</name>
</gene>
<dbReference type="InterPro" id="IPR013424">
    <property type="entry name" value="Ice-binding_C"/>
</dbReference>
<reference evidence="1 2" key="1">
    <citation type="submission" date="2020-08" db="EMBL/GenBank/DDBJ databases">
        <title>Genomic Encyclopedia of Type Strains, Phase IV (KMG-IV): sequencing the most valuable type-strain genomes for metagenomic binning, comparative biology and taxonomic classification.</title>
        <authorList>
            <person name="Goeker M."/>
        </authorList>
    </citation>
    <scope>NUCLEOTIDE SEQUENCE [LARGE SCALE GENOMIC DNA]</scope>
    <source>
        <strain evidence="1 2">DSM 26287</strain>
    </source>
</reference>
<evidence type="ECO:0000313" key="1">
    <source>
        <dbReference type="EMBL" id="MBB6545125.1"/>
    </source>
</evidence>
<name>A0A7X0NKJ4_9GAMM</name>
<accession>A0A7X0NKJ4</accession>
<comment type="caution">
    <text evidence="1">The sequence shown here is derived from an EMBL/GenBank/DDBJ whole genome shotgun (WGS) entry which is preliminary data.</text>
</comment>
<keyword evidence="2" id="KW-1185">Reference proteome</keyword>
<proteinExistence type="predicted"/>
<organism evidence="1 2">
    <name type="scientific">Thalassotalea piscium</name>
    <dbReference type="NCBI Taxonomy" id="1230533"/>
    <lineage>
        <taxon>Bacteria</taxon>
        <taxon>Pseudomonadati</taxon>
        <taxon>Pseudomonadota</taxon>
        <taxon>Gammaproteobacteria</taxon>
        <taxon>Alteromonadales</taxon>
        <taxon>Colwelliaceae</taxon>
        <taxon>Thalassotalea</taxon>
    </lineage>
</organism>
<dbReference type="Proteomes" id="UP000537141">
    <property type="component" value="Unassembled WGS sequence"/>
</dbReference>
<dbReference type="NCBIfam" id="TIGR02595">
    <property type="entry name" value="PEP_CTERM"/>
    <property type="match status" value="1"/>
</dbReference>